<comment type="subcellular location">
    <subcellularLocation>
        <location evidence="1">Mitochondrion</location>
    </subcellularLocation>
</comment>
<organism evidence="9 10">
    <name type="scientific">Colletotrichum karsti</name>
    <dbReference type="NCBI Taxonomy" id="1095194"/>
    <lineage>
        <taxon>Eukaryota</taxon>
        <taxon>Fungi</taxon>
        <taxon>Dikarya</taxon>
        <taxon>Ascomycota</taxon>
        <taxon>Pezizomycotina</taxon>
        <taxon>Sordariomycetes</taxon>
        <taxon>Hypocreomycetidae</taxon>
        <taxon>Glomerellales</taxon>
        <taxon>Glomerellaceae</taxon>
        <taxon>Colletotrichum</taxon>
        <taxon>Colletotrichum boninense species complex</taxon>
    </lineage>
</organism>
<keyword evidence="10" id="KW-1185">Reference proteome</keyword>
<evidence type="ECO:0000256" key="5">
    <source>
        <dbReference type="ARBA" id="ARBA00023274"/>
    </source>
</evidence>
<dbReference type="GeneID" id="62156864"/>
<evidence type="ECO:0000256" key="6">
    <source>
        <dbReference type="ARBA" id="ARBA00035289"/>
    </source>
</evidence>
<evidence type="ECO:0000313" key="9">
    <source>
        <dbReference type="EMBL" id="KAF9881924.1"/>
    </source>
</evidence>
<dbReference type="PANTHER" id="PTHR21183:SF18">
    <property type="entry name" value="LARGE RIBOSOMAL SUBUNIT PROTEIN UL29M"/>
    <property type="match status" value="1"/>
</dbReference>
<sequence length="286" mass="32987">MANPNALRPSIGRVLRLQETRQWLPSTSTSAPIAQPRIATSCFSTSSAHAKRVTRDNNRLRGVSTMKRTGPREKLSVSWEEIPRPADYKPTVAVDPNHGLWDFFYGKKLLQTPKEDESHGRPWETEELRKKSWNDLHALWYVCLKERNRILTASKERTRRQLGFGALEASGRDETVRITMRRIKHVLTERYYVWEDARQLAHFDPDIDMKRQPMYRNAYDRALMAAPGEESMYERELPAEASAEQKTEPATGVEHEIKPAEAEAEKAPEKPKEEKKKAVEMPVPKL</sequence>
<gene>
    <name evidence="9" type="ORF">CkaCkLH20_01070</name>
</gene>
<keyword evidence="3" id="KW-0689">Ribosomal protein</keyword>
<dbReference type="EMBL" id="JAATWM020000002">
    <property type="protein sequence ID" value="KAF9881924.1"/>
    <property type="molecule type" value="Genomic_DNA"/>
</dbReference>
<evidence type="ECO:0000256" key="1">
    <source>
        <dbReference type="ARBA" id="ARBA00004173"/>
    </source>
</evidence>
<dbReference type="GO" id="GO:0003735">
    <property type="term" value="F:structural constituent of ribosome"/>
    <property type="evidence" value="ECO:0007669"/>
    <property type="project" value="InterPro"/>
</dbReference>
<name>A0A9P6LMW4_9PEZI</name>
<feature type="compositionally biased region" description="Basic and acidic residues" evidence="8">
    <location>
        <begin position="232"/>
        <end position="279"/>
    </location>
</feature>
<proteinExistence type="inferred from homology"/>
<protein>
    <recommendedName>
        <fullName evidence="6">Large ribosomal subunit protein uL29m</fullName>
    </recommendedName>
    <alternativeName>
        <fullName evidence="7">54S ribosomal protein L4, mitochondrial</fullName>
    </alternativeName>
</protein>
<reference evidence="9" key="1">
    <citation type="submission" date="2020-03" db="EMBL/GenBank/DDBJ databases">
        <authorList>
            <person name="He L."/>
        </authorList>
    </citation>
    <scope>NUCLEOTIDE SEQUENCE</scope>
    <source>
        <strain evidence="9">CkLH20</strain>
    </source>
</reference>
<dbReference type="Gene3D" id="6.10.330.20">
    <property type="match status" value="1"/>
</dbReference>
<evidence type="ECO:0000256" key="2">
    <source>
        <dbReference type="ARBA" id="ARBA00009254"/>
    </source>
</evidence>
<dbReference type="Pfam" id="PF06984">
    <property type="entry name" value="MRP-L47"/>
    <property type="match status" value="1"/>
</dbReference>
<feature type="region of interest" description="Disordered" evidence="8">
    <location>
        <begin position="230"/>
        <end position="286"/>
    </location>
</feature>
<keyword evidence="5" id="KW-0687">Ribonucleoprotein</keyword>
<evidence type="ECO:0000256" key="4">
    <source>
        <dbReference type="ARBA" id="ARBA00023128"/>
    </source>
</evidence>
<dbReference type="AlphaFoldDB" id="A0A9P6LMW4"/>
<keyword evidence="4" id="KW-0496">Mitochondrion</keyword>
<dbReference type="RefSeq" id="XP_038751385.1">
    <property type="nucleotide sequence ID" value="XM_038883790.1"/>
</dbReference>
<reference evidence="9" key="2">
    <citation type="submission" date="2020-11" db="EMBL/GenBank/DDBJ databases">
        <title>Whole genome sequencing of Colletotrichum sp.</title>
        <authorList>
            <person name="Li H."/>
        </authorList>
    </citation>
    <scope>NUCLEOTIDE SEQUENCE</scope>
    <source>
        <strain evidence="9">CkLH20</strain>
    </source>
</reference>
<comment type="similarity">
    <text evidence="2">Belongs to the universal ribosomal protein uL29 family.</text>
</comment>
<dbReference type="Proteomes" id="UP000781932">
    <property type="component" value="Unassembled WGS sequence"/>
</dbReference>
<accession>A0A9P6LMW4</accession>
<dbReference type="InterPro" id="IPR038340">
    <property type="entry name" value="MRP-L47_sf"/>
</dbReference>
<dbReference type="GO" id="GO:0005762">
    <property type="term" value="C:mitochondrial large ribosomal subunit"/>
    <property type="evidence" value="ECO:0007669"/>
    <property type="project" value="TreeGrafter"/>
</dbReference>
<dbReference type="PANTHER" id="PTHR21183">
    <property type="entry name" value="RIBOSOMAL PROTEIN L47, MITOCHONDRIAL-RELATED"/>
    <property type="match status" value="1"/>
</dbReference>
<evidence type="ECO:0000313" key="10">
    <source>
        <dbReference type="Proteomes" id="UP000781932"/>
    </source>
</evidence>
<dbReference type="InterPro" id="IPR010729">
    <property type="entry name" value="Ribosomal_uL29_mit"/>
</dbReference>
<evidence type="ECO:0000256" key="8">
    <source>
        <dbReference type="SAM" id="MobiDB-lite"/>
    </source>
</evidence>
<dbReference type="GO" id="GO:0032543">
    <property type="term" value="P:mitochondrial translation"/>
    <property type="evidence" value="ECO:0007669"/>
    <property type="project" value="TreeGrafter"/>
</dbReference>
<dbReference type="OrthoDB" id="270763at2759"/>
<comment type="caution">
    <text evidence="9">The sequence shown here is derived from an EMBL/GenBank/DDBJ whole genome shotgun (WGS) entry which is preliminary data.</text>
</comment>
<evidence type="ECO:0000256" key="3">
    <source>
        <dbReference type="ARBA" id="ARBA00022980"/>
    </source>
</evidence>
<evidence type="ECO:0000256" key="7">
    <source>
        <dbReference type="ARBA" id="ARBA00035399"/>
    </source>
</evidence>